<dbReference type="EMBL" id="JAQQWN010000010">
    <property type="protein sequence ID" value="KAK8062745.1"/>
    <property type="molecule type" value="Genomic_DNA"/>
</dbReference>
<evidence type="ECO:0000313" key="9">
    <source>
        <dbReference type="Proteomes" id="UP001433268"/>
    </source>
</evidence>
<keyword evidence="3" id="KW-0378">Hydrolase</keyword>
<dbReference type="InterPro" id="IPR008928">
    <property type="entry name" value="6-hairpin_glycosidase_sf"/>
</dbReference>
<feature type="domain" description="Alpha-L-rhamnosidase concanavalin-like" evidence="4">
    <location>
        <begin position="352"/>
        <end position="456"/>
    </location>
</feature>
<protein>
    <recommendedName>
        <fullName evidence="2">alpha-L-rhamnosidase</fullName>
        <ecNumber evidence="2">3.2.1.40</ecNumber>
    </recommendedName>
</protein>
<evidence type="ECO:0000259" key="4">
    <source>
        <dbReference type="Pfam" id="PF05592"/>
    </source>
</evidence>
<reference evidence="8 9" key="1">
    <citation type="submission" date="2023-01" db="EMBL/GenBank/DDBJ databases">
        <title>Analysis of 21 Apiospora genomes using comparative genomics revels a genus with tremendous synthesis potential of carbohydrate active enzymes and secondary metabolites.</title>
        <authorList>
            <person name="Sorensen T."/>
        </authorList>
    </citation>
    <scope>NUCLEOTIDE SEQUENCE [LARGE SCALE GENOMIC DNA]</scope>
    <source>
        <strain evidence="8 9">CBS 114990</strain>
    </source>
</reference>
<name>A0ABR1UUZ2_9PEZI</name>
<dbReference type="Gene3D" id="1.50.10.10">
    <property type="match status" value="1"/>
</dbReference>
<evidence type="ECO:0000256" key="1">
    <source>
        <dbReference type="ARBA" id="ARBA00001445"/>
    </source>
</evidence>
<dbReference type="InterPro" id="IPR013737">
    <property type="entry name" value="Bac_rhamnosid_N"/>
</dbReference>
<proteinExistence type="predicted"/>
<evidence type="ECO:0000259" key="5">
    <source>
        <dbReference type="Pfam" id="PF08531"/>
    </source>
</evidence>
<feature type="domain" description="Bacterial alpha-L-rhamnosidase N-terminal" evidence="5">
    <location>
        <begin position="168"/>
        <end position="343"/>
    </location>
</feature>
<comment type="caution">
    <text evidence="8">The sequence shown here is derived from an EMBL/GenBank/DDBJ whole genome shotgun (WGS) entry which is preliminary data.</text>
</comment>
<dbReference type="Gene3D" id="2.60.40.10">
    <property type="entry name" value="Immunoglobulins"/>
    <property type="match status" value="1"/>
</dbReference>
<dbReference type="Pfam" id="PF17389">
    <property type="entry name" value="Bac_rhamnosid6H"/>
    <property type="match status" value="1"/>
</dbReference>
<dbReference type="GeneID" id="92052216"/>
<feature type="domain" description="Alpha-L-rhamnosidase six-hairpin glycosidase" evidence="6">
    <location>
        <begin position="463"/>
        <end position="812"/>
    </location>
</feature>
<dbReference type="Gene3D" id="2.60.420.10">
    <property type="entry name" value="Maltose phosphorylase, domain 3"/>
    <property type="match status" value="1"/>
</dbReference>
<keyword evidence="9" id="KW-1185">Reference proteome</keyword>
<dbReference type="InterPro" id="IPR016007">
    <property type="entry name" value="Alpha_rhamnosid"/>
</dbReference>
<dbReference type="Pfam" id="PF08531">
    <property type="entry name" value="Bac_rhamnosid_N"/>
    <property type="match status" value="1"/>
</dbReference>
<evidence type="ECO:0000256" key="3">
    <source>
        <dbReference type="ARBA" id="ARBA00022801"/>
    </source>
</evidence>
<dbReference type="EC" id="3.2.1.40" evidence="2"/>
<dbReference type="Proteomes" id="UP001433268">
    <property type="component" value="Unassembled WGS sequence"/>
</dbReference>
<dbReference type="InterPro" id="IPR008902">
    <property type="entry name" value="Rhamnosid_concanavalin"/>
</dbReference>
<dbReference type="Pfam" id="PF17390">
    <property type="entry name" value="Bac_rhamnosid_C"/>
    <property type="match status" value="1"/>
</dbReference>
<dbReference type="SUPFAM" id="SSF48208">
    <property type="entry name" value="Six-hairpin glycosidases"/>
    <property type="match status" value="1"/>
</dbReference>
<dbReference type="InterPro" id="IPR035396">
    <property type="entry name" value="Bac_rhamnosid6H"/>
</dbReference>
<gene>
    <name evidence="8" type="ORF">PG997_014842</name>
</gene>
<dbReference type="PANTHER" id="PTHR33307">
    <property type="entry name" value="ALPHA-RHAMNOSIDASE (EUROFUNG)"/>
    <property type="match status" value="1"/>
</dbReference>
<evidence type="ECO:0000259" key="7">
    <source>
        <dbReference type="Pfam" id="PF17390"/>
    </source>
</evidence>
<accession>A0ABR1UUZ2</accession>
<evidence type="ECO:0000259" key="6">
    <source>
        <dbReference type="Pfam" id="PF17389"/>
    </source>
</evidence>
<dbReference type="PIRSF" id="PIRSF010631">
    <property type="entry name" value="A-rhamnsds"/>
    <property type="match status" value="1"/>
</dbReference>
<dbReference type="InterPro" id="IPR013783">
    <property type="entry name" value="Ig-like_fold"/>
</dbReference>
<dbReference type="InterPro" id="IPR012341">
    <property type="entry name" value="6hp_glycosidase-like_sf"/>
</dbReference>
<evidence type="ECO:0000256" key="2">
    <source>
        <dbReference type="ARBA" id="ARBA00012652"/>
    </source>
</evidence>
<sequence>MSSPQVSKVTFEHHHDGFGLGYSRPRLSWRFTTSEDTLPAWKQTGYDIEVEWLSPSRPTKTFSVNSDESTLVPWPAEPLSSRSRAAVRVWVQGRGNDGNGSLHETSSEWSHPSIVEAGLLERDDWAASFIANESETSSSDRDDDELAPHPLRFRKEFKIDESVTSSGSRARLYITGLGVLKAYINGRRTSDEEMAPGWTSYRHRLNYRVHDVTDLLKTDGTNAIVVEVAQGWYSGWLGFDGGTRFNYGEDIGVLAQLEISTDQEGSQPWRLCTDTTWTVKRSPIRSSSIYDGEVFDAMGDNSLEWSQPVQESDEQRGWSATRELPWPGGELVAPNAAPVRVVQVVDAVSVFKSPSGKKIVDFGQNLVGKVQVQEINVPKDREVTLKHAEVMENGELGTRPLRFAKATDTVISAGEPLRQWSPEFTFHGFRYAQVDGLTDSDSPLPPKENFKALVMHTDMKPRGDFTCSNEMVNQLYRNIRWSMKGNFLSIPTDCPQRDERLGWTGDIQIFAPTANFLYDSTGMLKDWLQDLKAEQMEEEDFVPPFIIPSIPTPGWSHMPAAVWDDVLILTPYALYESSGDRAILERHFESMRGWLEHGIRRDPVDGLWDQGHWQLGDWLDPKAPTDDPAGGVTDDVLVADAYLVQVTTAFADACKVLGKADEHAKYAQQATQLRQAFQHKYITPAGNLMSNTQTGIALALRFGLYRNERERETARARLEKLVRRAGFNIATGFAGTPAILGALTSVGRPQLAYRMLLEKTCPSWLYPVAMGATTVWERWDSMLPDGSVNPGSMTSFNHYALGAVAEWLHGTVGGIGTAPNAGWRRILVRPVPGGTITSAAVSFDGPYGLVSCEWRLEGVKFTMKLTVPPNSFAEVTLPSEQGQQTMGATTPGRVVGSGTHHFTCDFDPGEWPPEAIIAPHREAPTKDIA</sequence>
<dbReference type="PANTHER" id="PTHR33307:SF6">
    <property type="entry name" value="ALPHA-RHAMNOSIDASE (EUROFUNG)-RELATED"/>
    <property type="match status" value="1"/>
</dbReference>
<feature type="domain" description="Alpha-L-rhamnosidase C-terminal" evidence="7">
    <location>
        <begin position="820"/>
        <end position="887"/>
    </location>
</feature>
<organism evidence="8 9">
    <name type="scientific">Apiospora hydei</name>
    <dbReference type="NCBI Taxonomy" id="1337664"/>
    <lineage>
        <taxon>Eukaryota</taxon>
        <taxon>Fungi</taxon>
        <taxon>Dikarya</taxon>
        <taxon>Ascomycota</taxon>
        <taxon>Pezizomycotina</taxon>
        <taxon>Sordariomycetes</taxon>
        <taxon>Xylariomycetidae</taxon>
        <taxon>Amphisphaeriales</taxon>
        <taxon>Apiosporaceae</taxon>
        <taxon>Apiospora</taxon>
    </lineage>
</organism>
<dbReference type="RefSeq" id="XP_066661344.1">
    <property type="nucleotide sequence ID" value="XM_066819156.1"/>
</dbReference>
<dbReference type="Gene3D" id="2.60.120.260">
    <property type="entry name" value="Galactose-binding domain-like"/>
    <property type="match status" value="2"/>
</dbReference>
<dbReference type="InterPro" id="IPR035398">
    <property type="entry name" value="Bac_rhamnosid_C"/>
</dbReference>
<dbReference type="Pfam" id="PF25788">
    <property type="entry name" value="Ig_Rha78A_N"/>
    <property type="match status" value="1"/>
</dbReference>
<comment type="catalytic activity">
    <reaction evidence="1">
        <text>Hydrolysis of terminal non-reducing alpha-L-rhamnose residues in alpha-L-rhamnosides.</text>
        <dbReference type="EC" id="3.2.1.40"/>
    </reaction>
</comment>
<evidence type="ECO:0000313" key="8">
    <source>
        <dbReference type="EMBL" id="KAK8062745.1"/>
    </source>
</evidence>
<dbReference type="Pfam" id="PF05592">
    <property type="entry name" value="Bac_rhamnosid"/>
    <property type="match status" value="1"/>
</dbReference>